<proteinExistence type="predicted"/>
<evidence type="ECO:0000256" key="2">
    <source>
        <dbReference type="PROSITE-ProRule" id="PRU00169"/>
    </source>
</evidence>
<evidence type="ECO:0000259" key="3">
    <source>
        <dbReference type="PROSITE" id="PS50110"/>
    </source>
</evidence>
<dbReference type="EMBL" id="FR872582">
    <property type="protein sequence ID" value="CCB89617.1"/>
    <property type="molecule type" value="Genomic_DNA"/>
</dbReference>
<feature type="domain" description="Response regulatory" evidence="3">
    <location>
        <begin position="26"/>
        <end position="139"/>
    </location>
</feature>
<evidence type="ECO:0000313" key="4">
    <source>
        <dbReference type="EMBL" id="CCB89617.1"/>
    </source>
</evidence>
<dbReference type="PANTHER" id="PTHR43719">
    <property type="entry name" value="TWO-COMPONENT HISTIDINE KINASE"/>
    <property type="match status" value="1"/>
</dbReference>
<keyword evidence="5" id="KW-1185">Reference proteome</keyword>
<feature type="modified residue" description="4-aspartylphosphate" evidence="2">
    <location>
        <position position="76"/>
    </location>
</feature>
<reference evidence="4 5" key="2">
    <citation type="journal article" date="2011" name="Mol. Biol. Evol.">
        <title>Unity in variety--the pan-genome of the Chlamydiae.</title>
        <authorList>
            <person name="Collingro A."/>
            <person name="Tischler P."/>
            <person name="Weinmaier T."/>
            <person name="Penz T."/>
            <person name="Heinz E."/>
            <person name="Brunham R.C."/>
            <person name="Read T.D."/>
            <person name="Bavoil P.M."/>
            <person name="Sachse K."/>
            <person name="Kahane S."/>
            <person name="Friedman M.G."/>
            <person name="Rattei T."/>
            <person name="Myers G.S."/>
            <person name="Horn M."/>
        </authorList>
    </citation>
    <scope>NUCLEOTIDE SEQUENCE [LARGE SCALE GENOMIC DNA]</scope>
    <source>
        <strain evidence="5">ATCC VR-1471 / Z</strain>
    </source>
</reference>
<dbReference type="KEGG" id="sng:SNE_A17400"/>
<dbReference type="eggNOG" id="COG0745">
    <property type="taxonomic scope" value="Bacteria"/>
</dbReference>
<dbReference type="InterPro" id="IPR011006">
    <property type="entry name" value="CheY-like_superfamily"/>
</dbReference>
<dbReference type="Pfam" id="PF00072">
    <property type="entry name" value="Response_reg"/>
    <property type="match status" value="1"/>
</dbReference>
<evidence type="ECO:0000313" key="5">
    <source>
        <dbReference type="Proteomes" id="UP000000496"/>
    </source>
</evidence>
<dbReference type="CDD" id="cd17546">
    <property type="entry name" value="REC_hyHK_CKI1_RcsC-like"/>
    <property type="match status" value="1"/>
</dbReference>
<accession>F8L5K0</accession>
<dbReference type="AlphaFoldDB" id="F8L5K0"/>
<dbReference type="InterPro" id="IPR001789">
    <property type="entry name" value="Sig_transdc_resp-reg_receiver"/>
</dbReference>
<name>F8L5K0_SIMNZ</name>
<dbReference type="SMART" id="SM00448">
    <property type="entry name" value="REC"/>
    <property type="match status" value="1"/>
</dbReference>
<gene>
    <name evidence="4" type="ordered locus">SNE_A17400</name>
</gene>
<organism evidence="4 5">
    <name type="scientific">Simkania negevensis (strain ATCC VR-1471 / DSM 27360 / Z)</name>
    <dbReference type="NCBI Taxonomy" id="331113"/>
    <lineage>
        <taxon>Bacteria</taxon>
        <taxon>Pseudomonadati</taxon>
        <taxon>Chlamydiota</taxon>
        <taxon>Chlamydiia</taxon>
        <taxon>Parachlamydiales</taxon>
        <taxon>Simkaniaceae</taxon>
        <taxon>Simkania</taxon>
    </lineage>
</organism>
<dbReference type="GO" id="GO:0000160">
    <property type="term" value="P:phosphorelay signal transduction system"/>
    <property type="evidence" value="ECO:0007669"/>
    <property type="project" value="InterPro"/>
</dbReference>
<dbReference type="SUPFAM" id="SSF52172">
    <property type="entry name" value="CheY-like"/>
    <property type="match status" value="1"/>
</dbReference>
<sequence length="142" mass="15755">MPHMLSSFSKLGGCQMADKVTVNFGNILYAEDDQLYQITTPLILSRIGFTVKVVGNGKLAVEEFSSDSNYSSVLLDNQMPIMTGIEAARRILEKKTVDIVLFTSDEKHTVSEAVDELGIRYLKKPGTEMGFKILYASLLTKK</sequence>
<reference key="1">
    <citation type="journal article" date="2011" name="Mol. Biol. Evol.">
        <title>Unity in variety -- the pan-genome of the Chlamydiae.</title>
        <authorList>
            <person name="Collingro A."/>
            <person name="Tischler P."/>
            <person name="Weinmaier T."/>
            <person name="Penz T."/>
            <person name="Heinz E."/>
            <person name="Brunham R.C."/>
            <person name="Read T.D."/>
            <person name="Bavoil P.M."/>
            <person name="Sachse K."/>
            <person name="Kahane S."/>
            <person name="Friedman M.G."/>
            <person name="Rattei T."/>
            <person name="Myers G.S.A."/>
            <person name="Horn M."/>
        </authorList>
    </citation>
    <scope>NUCLEOTIDE SEQUENCE</scope>
    <source>
        <strain>Z</strain>
    </source>
</reference>
<dbReference type="Gene3D" id="3.40.50.2300">
    <property type="match status" value="1"/>
</dbReference>
<dbReference type="PROSITE" id="PS50110">
    <property type="entry name" value="RESPONSE_REGULATORY"/>
    <property type="match status" value="1"/>
</dbReference>
<protein>
    <recommendedName>
        <fullName evidence="3">Response regulatory domain-containing protein</fullName>
    </recommendedName>
</protein>
<dbReference type="PANTHER" id="PTHR43719:SF28">
    <property type="entry name" value="PEROXIDE STRESS-ACTIVATED HISTIDINE KINASE MAK1-RELATED"/>
    <property type="match status" value="1"/>
</dbReference>
<dbReference type="Proteomes" id="UP000000496">
    <property type="component" value="Chromosome gsn.131"/>
</dbReference>
<dbReference type="STRING" id="331113.SNE_A17400"/>
<dbReference type="HOGENOM" id="CLU_1814530_0_0_0"/>
<evidence type="ECO:0000256" key="1">
    <source>
        <dbReference type="ARBA" id="ARBA00022553"/>
    </source>
</evidence>
<dbReference type="InterPro" id="IPR050956">
    <property type="entry name" value="2C_system_His_kinase"/>
</dbReference>
<keyword evidence="1 2" id="KW-0597">Phosphoprotein</keyword>